<accession>A0ABU2YFY1</accession>
<dbReference type="RefSeq" id="WP_311425845.1">
    <property type="nucleotide sequence ID" value="NZ_JAVRIA010000001.1"/>
</dbReference>
<dbReference type="EMBL" id="JAVRIA010000001">
    <property type="protein sequence ID" value="MDT0557071.1"/>
    <property type="molecule type" value="Genomic_DNA"/>
</dbReference>
<dbReference type="Proteomes" id="UP001259492">
    <property type="component" value="Unassembled WGS sequence"/>
</dbReference>
<evidence type="ECO:0000256" key="1">
    <source>
        <dbReference type="SAM" id="SignalP"/>
    </source>
</evidence>
<protein>
    <submittedName>
        <fullName evidence="2">Choice-of-anchor L domain-containing protein</fullName>
    </submittedName>
</protein>
<gene>
    <name evidence="2" type="ORF">RM697_00340</name>
</gene>
<keyword evidence="3" id="KW-1185">Reference proteome</keyword>
<feature type="chain" id="PRO_5045764031" evidence="1">
    <location>
        <begin position="22"/>
        <end position="1610"/>
    </location>
</feature>
<evidence type="ECO:0000313" key="2">
    <source>
        <dbReference type="EMBL" id="MDT0557071.1"/>
    </source>
</evidence>
<dbReference type="NCBIfam" id="NF038133">
    <property type="entry name" value="choice_anch_L"/>
    <property type="match status" value="1"/>
</dbReference>
<reference evidence="2 3" key="1">
    <citation type="submission" date="2023-09" db="EMBL/GenBank/DDBJ databases">
        <authorList>
            <person name="Rey-Velasco X."/>
        </authorList>
    </citation>
    <scope>NUCLEOTIDE SEQUENCE [LARGE SCALE GENOMIC DNA]</scope>
    <source>
        <strain evidence="2 3">W332</strain>
    </source>
</reference>
<name>A0ABU2YFY1_9FLAO</name>
<feature type="signal peptide" evidence="1">
    <location>
        <begin position="1"/>
        <end position="21"/>
    </location>
</feature>
<sequence length="1610" mass="178352">MKKKSLLLLISTFCCALLSYAQQISTTTNTSLQELIESNFGQGCVEISNISSSINGNVIGLSSYGFFERAGSEFPFQDGIVLTTGNANSAGNVLTTSPLNDGDLSWGTDTDLETALGIDQTLNATSIQFDFVSVANQIQFNYILASEEYQQEFPCFYSDGFAFLIREAGTNNPFTNIALVPGTTIPVNTNTVHEEIVEFCPAENPEYFDGYNVGDTNYNGRTVVLSATASIEPNVQYQIKLVIADQGDQNYDSAVFIEGNSFEAVVDLGPDIETCASSVTLNGDIENDIATYEWFLNDTSIAGETNTTLVAETSGTYKVEVSIPINNSVCIIEDEVVIALESEQAIGEITDIVTCDDPSNDGVDFFIFTDKTDEIIALLPVSDYTITYHSSETDAENGTNAIGNFYQNVENPQTIYVRVVDNTSGCLAFGEFNLIVNLLPEPLDLTPIQVCEAEDATGAASFFLEDITTQVTANNPNLIVSYHFSETEAEFGLNPIPSPYDGINPTQQLFVRIINLTTGCISVSNITLAVISLPNINTEDLHWIDACEIDDDGFEVFDITSEIDDILQGTTGVNVSYHELFVDAQTGDNPIPNPENFQNNTLNLQIIFVRVEDQNTGCVAIVQIELHTDVTETGFNLGPLSICDNPPFDDIADVDLTNITDRIIGEYTNDYTFTYYLTENDQLNDTNAVDTSMLFTVTDTETFFIRVVRDGCEQFITVDIEVNQAIDIEPLDLEYCDDETSDGIVSIDLNSFNLEVIQGTPAASVNYYLTEDDAIANENDLDQFFTNFSNPQQLWVRVVNTQTDCSDVEPISITIVPLPEVTLPTDIFVCLNHSNDIAMVDLEENNEDIVTDPSNFNFTYYEDFFDAEIAENEISSPSNFNAITQTVYTRVEHITTGCFSIVEQNIIVSTLPTINVISDFENCQGNIANVTEFLFSEKDDEILNGQIDMEVLYFETELDAENNTNPIDKFTDYQNTSSPQTIYVRVQNVSDENCFNTASFDIRVGSLPIFNPPSDIFECDDPSNDELLTVDLSEKIDEISNNTPLPLDISFHESLIDAEDNTNAVPLTYTNSVNPQQLFTRIDNGTNCVAIASFEINVIQVPVINEALPLEVCDVDYDGQVVFDITQIEFEILNVRQDNIVVSYHLSQDDAEANENEIPNPENYANISNPQTVYIRITNTISTCYRVVPLDLIVNLPPEINTFSVYEICDNDTNTFDLTTINNVIVNDSSDTVFSYYLSEDDAQNQVNALDTNYTYITSNDQLFARVEFSTTNCFITYPFELMVNPRPEANQPPNLEACDDDFDGFLVFDLSAQNTTVLGSQNPLEFAITYHNTEANAIDGINSLDTNYSSADDEDIYVRVTNNETGCFEITNFLITVRPRPDVAIPDQVICLDNLPLIVSADTGNVNDVYIWSTGSGATEIQITEIGTYSVTVTSEYGCQTTSTFNVIESEPAMINVVETVDFSDPNNITITISGIGNYLYQLDDGVPQESNVFQNVTLGYHTITIIDLNGCSEVTREVVVVDAPKFFTPNGDTIKETWHIAGVETLPGTTIYIFDRYGKQIAYLTSTSRGWDGTYNGNNMPATDYWFLANVVKNGIQFEVKGHFTLRR</sequence>
<dbReference type="InterPro" id="IPR049804">
    <property type="entry name" value="Choice_anch_L"/>
</dbReference>
<evidence type="ECO:0000313" key="3">
    <source>
        <dbReference type="Proteomes" id="UP001259492"/>
    </source>
</evidence>
<comment type="caution">
    <text evidence="2">The sequence shown here is derived from an EMBL/GenBank/DDBJ whole genome shotgun (WGS) entry which is preliminary data.</text>
</comment>
<dbReference type="Pfam" id="PF13585">
    <property type="entry name" value="CHU_C"/>
    <property type="match status" value="1"/>
</dbReference>
<organism evidence="2 3">
    <name type="scientific">Microcosmobacter mediterraneus</name>
    <dbReference type="NCBI Taxonomy" id="3075607"/>
    <lineage>
        <taxon>Bacteria</taxon>
        <taxon>Pseudomonadati</taxon>
        <taxon>Bacteroidota</taxon>
        <taxon>Flavobacteriia</taxon>
        <taxon>Flavobacteriales</taxon>
        <taxon>Flavobacteriaceae</taxon>
        <taxon>Microcosmobacter</taxon>
    </lineage>
</organism>
<proteinExistence type="predicted"/>
<dbReference type="NCBIfam" id="TIGR04131">
    <property type="entry name" value="Bac_Flav_CTERM"/>
    <property type="match status" value="1"/>
</dbReference>
<keyword evidence="1" id="KW-0732">Signal</keyword>
<dbReference type="InterPro" id="IPR026341">
    <property type="entry name" value="T9SS_type_B"/>
</dbReference>